<dbReference type="Gene3D" id="1.10.150.130">
    <property type="match status" value="1"/>
</dbReference>
<gene>
    <name evidence="8" type="ORF">VAE063_630001</name>
</gene>
<keyword evidence="3 5" id="KW-0238">DNA-binding</keyword>
<evidence type="ECO:0008006" key="10">
    <source>
        <dbReference type="Google" id="ProtNLM"/>
    </source>
</evidence>
<dbReference type="InterPro" id="IPR013762">
    <property type="entry name" value="Integrase-like_cat_sf"/>
</dbReference>
<dbReference type="PANTHER" id="PTHR30349:SF41">
    <property type="entry name" value="INTEGRASE_RECOMBINASE PROTEIN MJ0367-RELATED"/>
    <property type="match status" value="1"/>
</dbReference>
<dbReference type="InterPro" id="IPR050090">
    <property type="entry name" value="Tyrosine_recombinase_XerCD"/>
</dbReference>
<dbReference type="EMBL" id="CALYLK010000101">
    <property type="protein sequence ID" value="CAH8207607.1"/>
    <property type="molecule type" value="Genomic_DNA"/>
</dbReference>
<dbReference type="RefSeq" id="WP_168786404.1">
    <property type="nucleotide sequence ID" value="NZ_CALYLF010000098.1"/>
</dbReference>
<dbReference type="CDD" id="cd01184">
    <property type="entry name" value="INT_C_like_1"/>
    <property type="match status" value="1"/>
</dbReference>
<organism evidence="8 9">
    <name type="scientific">Vibrio aestuarianus</name>
    <dbReference type="NCBI Taxonomy" id="28171"/>
    <lineage>
        <taxon>Bacteria</taxon>
        <taxon>Pseudomonadati</taxon>
        <taxon>Pseudomonadota</taxon>
        <taxon>Gammaproteobacteria</taxon>
        <taxon>Vibrionales</taxon>
        <taxon>Vibrionaceae</taxon>
        <taxon>Vibrio</taxon>
    </lineage>
</organism>
<reference evidence="8" key="1">
    <citation type="submission" date="2022-06" db="EMBL/GenBank/DDBJ databases">
        <authorList>
            <person name="Goudenege D."/>
            <person name="Le Roux F."/>
        </authorList>
    </citation>
    <scope>NUCLEOTIDE SEQUENCE</scope>
    <source>
        <strain evidence="8">12-063</strain>
    </source>
</reference>
<dbReference type="InterPro" id="IPR044068">
    <property type="entry name" value="CB"/>
</dbReference>
<protein>
    <recommendedName>
        <fullName evidence="10">Integrase</fullName>
    </recommendedName>
</protein>
<evidence type="ECO:0000313" key="8">
    <source>
        <dbReference type="EMBL" id="CAH8207607.1"/>
    </source>
</evidence>
<name>A0ABM9FL58_9VIBR</name>
<comment type="similarity">
    <text evidence="1">Belongs to the 'phage' integrase family.</text>
</comment>
<sequence>MYLLKHPSGVFYTRIIFPSSLRSLGYPNERRVSLQTKNRPIAIVRNLEMTSHLKRLFIDLAQDESFDIALCSTAIESIIETLRSGYETPDDDRSNGLPIPQITQPVFDTPQHAVGFHSAKNEYYDFRGWLREFIQTKTHENVTALTAHQLTTRISHFLDYLDANLIDCPDSGSMLAYIDFLRTEGRSAKTNKDYFAATKQFLTWTHAKNYLEKNPAQSLKPSFKKTKHVSEERRRWSVAELKRFFHSPEFLGHTDDFKWITYLQLFMGMRTQEPCQLYISNVHLEDTIPFISISDRYQLQHLKNQQAVRLVPIHPYLLECGFAEFVESRSSITDKPVFNYTPQGKDHDWSKLYRTQFGKLQTKLGMKPKARPTAYSLRHTFIDELKMQDVPEHLVADIVGHSNPNMTFGRYGKKAQLSKMLETLKKLTLEEVL</sequence>
<feature type="domain" description="Tyr recombinase" evidence="6">
    <location>
        <begin position="231"/>
        <end position="426"/>
    </location>
</feature>
<accession>A0ABM9FL58</accession>
<feature type="domain" description="Core-binding (CB)" evidence="7">
    <location>
        <begin position="124"/>
        <end position="206"/>
    </location>
</feature>
<dbReference type="Gene3D" id="1.10.443.10">
    <property type="entry name" value="Intergrase catalytic core"/>
    <property type="match status" value="1"/>
</dbReference>
<dbReference type="InterPro" id="IPR011010">
    <property type="entry name" value="DNA_brk_join_enz"/>
</dbReference>
<evidence type="ECO:0000256" key="4">
    <source>
        <dbReference type="ARBA" id="ARBA00023172"/>
    </source>
</evidence>
<comment type="caution">
    <text evidence="8">The sequence shown here is derived from an EMBL/GenBank/DDBJ whole genome shotgun (WGS) entry which is preliminary data.</text>
</comment>
<keyword evidence="2" id="KW-0229">DNA integration</keyword>
<dbReference type="SUPFAM" id="SSF56349">
    <property type="entry name" value="DNA breaking-rejoining enzymes"/>
    <property type="match status" value="1"/>
</dbReference>
<evidence type="ECO:0000313" key="9">
    <source>
        <dbReference type="Proteomes" id="UP001152658"/>
    </source>
</evidence>
<keyword evidence="4" id="KW-0233">DNA recombination</keyword>
<evidence type="ECO:0000256" key="5">
    <source>
        <dbReference type="PROSITE-ProRule" id="PRU01248"/>
    </source>
</evidence>
<dbReference type="InterPro" id="IPR002104">
    <property type="entry name" value="Integrase_catalytic"/>
</dbReference>
<dbReference type="PROSITE" id="PS51900">
    <property type="entry name" value="CB"/>
    <property type="match status" value="1"/>
</dbReference>
<dbReference type="Pfam" id="PF00589">
    <property type="entry name" value="Phage_integrase"/>
    <property type="match status" value="1"/>
</dbReference>
<evidence type="ECO:0000256" key="2">
    <source>
        <dbReference type="ARBA" id="ARBA00022908"/>
    </source>
</evidence>
<evidence type="ECO:0000256" key="1">
    <source>
        <dbReference type="ARBA" id="ARBA00008857"/>
    </source>
</evidence>
<evidence type="ECO:0000259" key="7">
    <source>
        <dbReference type="PROSITE" id="PS51900"/>
    </source>
</evidence>
<evidence type="ECO:0000256" key="3">
    <source>
        <dbReference type="ARBA" id="ARBA00023125"/>
    </source>
</evidence>
<keyword evidence="9" id="KW-1185">Reference proteome</keyword>
<evidence type="ECO:0000259" key="6">
    <source>
        <dbReference type="PROSITE" id="PS51898"/>
    </source>
</evidence>
<dbReference type="PANTHER" id="PTHR30349">
    <property type="entry name" value="PHAGE INTEGRASE-RELATED"/>
    <property type="match status" value="1"/>
</dbReference>
<dbReference type="Proteomes" id="UP001152658">
    <property type="component" value="Unassembled WGS sequence"/>
</dbReference>
<dbReference type="InterPro" id="IPR010998">
    <property type="entry name" value="Integrase_recombinase_N"/>
</dbReference>
<dbReference type="PROSITE" id="PS51898">
    <property type="entry name" value="TYR_RECOMBINASE"/>
    <property type="match status" value="1"/>
</dbReference>
<proteinExistence type="inferred from homology"/>